<dbReference type="InterPro" id="IPR012334">
    <property type="entry name" value="Pectin_lyas_fold"/>
</dbReference>
<sequence length="377" mass="41212">MRSLSNMKVGIVVLLVLPILVPAWNPKCISTPVGFGRNTTGGSGGRTVVPTSLSQLTDFLKSTERLIIDLQTTFDFTKSEGTANDKGCFYNNCGGNGQKSLIHDSTSCANRNSTTVSYYKAGTTGLIVSSNKTIRSTNGKGVLVGKGLRISLANNVIVRDITFQDINPQVIWGGDAIIFDRVSNVWIHNCTFRRIGRMHLVTWTYANTGITVSSCQFDGTTPYSVYCDGQHYWLWLFWGTNDQITLFNNRVYNVAGRIPHASGTSTAKSVVHLVGNEFDTNKHNGMEPRRGSYILAEGNKFINYRNVVLPSAQGGFLELIDTAAQAATCQAYFGQSCKVNTYQNTTRSPARADIAVLNQFSKLDRTAINGARAAVCE</sequence>
<dbReference type="AlphaFoldDB" id="A0A6P9AA37"/>
<evidence type="ECO:0000256" key="4">
    <source>
        <dbReference type="ARBA" id="ARBA00036818"/>
    </source>
</evidence>
<protein>
    <recommendedName>
        <fullName evidence="6">pectin lyase</fullName>
        <ecNumber evidence="6">4.2.2.10</ecNumber>
    </recommendedName>
</protein>
<gene>
    <name evidence="10" type="primary">LOC117653402</name>
</gene>
<dbReference type="EC" id="4.2.2.10" evidence="6"/>
<comment type="catalytic activity">
    <reaction evidence="4">
        <text>Eliminative cleavage of (1-&gt;4)-alpha-D-galacturonan methyl ester to give oligosaccharides with 4-deoxy-6-O-methyl-alpha-D-galact-4-enuronosyl groups at their non-reducing ends.</text>
        <dbReference type="EC" id="4.2.2.10"/>
    </reaction>
</comment>
<dbReference type="KEGG" id="tpal:117653402"/>
<dbReference type="RefSeq" id="XP_034254938.1">
    <property type="nucleotide sequence ID" value="XM_034399047.1"/>
</dbReference>
<evidence type="ECO:0000313" key="10">
    <source>
        <dbReference type="RefSeq" id="XP_034254938.1"/>
    </source>
</evidence>
<keyword evidence="2" id="KW-0325">Glycoprotein</keyword>
<dbReference type="PANTHER" id="PTHR31683">
    <property type="entry name" value="PECTATE LYASE 18-RELATED"/>
    <property type="match status" value="1"/>
</dbReference>
<reference evidence="10" key="1">
    <citation type="submission" date="2025-08" db="UniProtKB">
        <authorList>
            <consortium name="RefSeq"/>
        </authorList>
    </citation>
    <scope>IDENTIFICATION</scope>
    <source>
        <tissue evidence="10">Total insect</tissue>
    </source>
</reference>
<comment type="function">
    <text evidence="5">Pectinolytic enzymes consist of four classes of enzymes: pectin lyase, polygalacturonase, pectin methylesterase and rhamnogalacturonase. Among pectinolytic enzymes, pectin lyase is the most important in depolymerization of pectin, since it cleaves internal glycosidic bonds of highly methylated pectins.</text>
</comment>
<organism evidence="10">
    <name type="scientific">Thrips palmi</name>
    <name type="common">Melon thrips</name>
    <dbReference type="NCBI Taxonomy" id="161013"/>
    <lineage>
        <taxon>Eukaryota</taxon>
        <taxon>Metazoa</taxon>
        <taxon>Ecdysozoa</taxon>
        <taxon>Arthropoda</taxon>
        <taxon>Hexapoda</taxon>
        <taxon>Insecta</taxon>
        <taxon>Pterygota</taxon>
        <taxon>Neoptera</taxon>
        <taxon>Paraneoptera</taxon>
        <taxon>Thysanoptera</taxon>
        <taxon>Terebrantia</taxon>
        <taxon>Thripoidea</taxon>
        <taxon>Thripidae</taxon>
        <taxon>Thrips</taxon>
    </lineage>
</organism>
<feature type="chain" id="PRO_5027725418" description="pectin lyase" evidence="7">
    <location>
        <begin position="24"/>
        <end position="377"/>
    </location>
</feature>
<dbReference type="Proteomes" id="UP000515158">
    <property type="component" value="Unplaced"/>
</dbReference>
<feature type="domain" description="Pectate lyase" evidence="8">
    <location>
        <begin position="92"/>
        <end position="307"/>
    </location>
</feature>
<dbReference type="GeneID" id="117653402"/>
<dbReference type="SMART" id="SM00656">
    <property type="entry name" value="Amb_all"/>
    <property type="match status" value="1"/>
</dbReference>
<dbReference type="SUPFAM" id="SSF51126">
    <property type="entry name" value="Pectin lyase-like"/>
    <property type="match status" value="1"/>
</dbReference>
<evidence type="ECO:0000256" key="2">
    <source>
        <dbReference type="ARBA" id="ARBA00023180"/>
    </source>
</evidence>
<dbReference type="PANTHER" id="PTHR31683:SF67">
    <property type="entry name" value="PECTIN LYASE F-RELATED"/>
    <property type="match status" value="1"/>
</dbReference>
<dbReference type="InParanoid" id="A0A6P9AA37"/>
<accession>A0A6P9AA37</accession>
<keyword evidence="7" id="KW-0732">Signal</keyword>
<keyword evidence="1" id="KW-1015">Disulfide bond</keyword>
<dbReference type="Gene3D" id="2.160.20.10">
    <property type="entry name" value="Single-stranded right-handed beta-helix, Pectin lyase-like"/>
    <property type="match status" value="1"/>
</dbReference>
<evidence type="ECO:0000259" key="8">
    <source>
        <dbReference type="SMART" id="SM00656"/>
    </source>
</evidence>
<dbReference type="InterPro" id="IPR002022">
    <property type="entry name" value="Pec_lyase"/>
</dbReference>
<evidence type="ECO:0000256" key="7">
    <source>
        <dbReference type="SAM" id="SignalP"/>
    </source>
</evidence>
<dbReference type="InterPro" id="IPR011050">
    <property type="entry name" value="Pectin_lyase_fold/virulence"/>
</dbReference>
<keyword evidence="3 10" id="KW-0456">Lyase</keyword>
<dbReference type="InterPro" id="IPR045032">
    <property type="entry name" value="PEL"/>
</dbReference>
<evidence type="ECO:0000256" key="3">
    <source>
        <dbReference type="ARBA" id="ARBA00023239"/>
    </source>
</evidence>
<dbReference type="GO" id="GO:0047490">
    <property type="term" value="F:pectin lyase activity"/>
    <property type="evidence" value="ECO:0007669"/>
    <property type="project" value="UniProtKB-EC"/>
</dbReference>
<evidence type="ECO:0000256" key="1">
    <source>
        <dbReference type="ARBA" id="ARBA00023157"/>
    </source>
</evidence>
<dbReference type="GO" id="GO:0030570">
    <property type="term" value="F:pectate lyase activity"/>
    <property type="evidence" value="ECO:0007669"/>
    <property type="project" value="InterPro"/>
</dbReference>
<keyword evidence="9" id="KW-1185">Reference proteome</keyword>
<evidence type="ECO:0000313" key="9">
    <source>
        <dbReference type="Proteomes" id="UP000515158"/>
    </source>
</evidence>
<evidence type="ECO:0000256" key="6">
    <source>
        <dbReference type="ARBA" id="ARBA00039082"/>
    </source>
</evidence>
<proteinExistence type="predicted"/>
<name>A0A6P9AA37_THRPL</name>
<evidence type="ECO:0000256" key="5">
    <source>
        <dbReference type="ARBA" id="ARBA00037631"/>
    </source>
</evidence>
<dbReference type="OrthoDB" id="1637350at2759"/>
<feature type="signal peptide" evidence="7">
    <location>
        <begin position="1"/>
        <end position="23"/>
    </location>
</feature>